<name>A0ABV1FDA1_9FIRM</name>
<keyword evidence="2 5" id="KW-0012">Acyltransferase</keyword>
<dbReference type="EC" id="2.3.1.266" evidence="3"/>
<comment type="subcellular location">
    <subcellularLocation>
        <location evidence="3">Cytoplasm</location>
    </subcellularLocation>
</comment>
<evidence type="ECO:0000313" key="5">
    <source>
        <dbReference type="EMBL" id="MEQ2470267.1"/>
    </source>
</evidence>
<dbReference type="Pfam" id="PF00583">
    <property type="entry name" value="Acetyltransf_1"/>
    <property type="match status" value="1"/>
</dbReference>
<dbReference type="SUPFAM" id="SSF55729">
    <property type="entry name" value="Acyl-CoA N-acyltransferases (Nat)"/>
    <property type="match status" value="1"/>
</dbReference>
<keyword evidence="6" id="KW-1185">Reference proteome</keyword>
<dbReference type="EMBL" id="JBBMEZ010000020">
    <property type="protein sequence ID" value="MEQ2470267.1"/>
    <property type="molecule type" value="Genomic_DNA"/>
</dbReference>
<comment type="similarity">
    <text evidence="3">Belongs to the acetyltransferase family. RimI subfamily.</text>
</comment>
<keyword evidence="5" id="KW-0687">Ribonucleoprotein</keyword>
<evidence type="ECO:0000256" key="2">
    <source>
        <dbReference type="ARBA" id="ARBA00023315"/>
    </source>
</evidence>
<dbReference type="CDD" id="cd04301">
    <property type="entry name" value="NAT_SF"/>
    <property type="match status" value="1"/>
</dbReference>
<dbReference type="NCBIfam" id="TIGR01575">
    <property type="entry name" value="rimI"/>
    <property type="match status" value="1"/>
</dbReference>
<gene>
    <name evidence="5" type="primary">rimI</name>
    <name evidence="5" type="ORF">WMO39_07995</name>
</gene>
<comment type="catalytic activity">
    <reaction evidence="3">
        <text>N-terminal L-alanyl-[ribosomal protein bS18] + acetyl-CoA = N-terminal N(alpha)-acetyl-L-alanyl-[ribosomal protein bS18] + CoA + H(+)</text>
        <dbReference type="Rhea" id="RHEA:43756"/>
        <dbReference type="Rhea" id="RHEA-COMP:10676"/>
        <dbReference type="Rhea" id="RHEA-COMP:10677"/>
        <dbReference type="ChEBI" id="CHEBI:15378"/>
        <dbReference type="ChEBI" id="CHEBI:57287"/>
        <dbReference type="ChEBI" id="CHEBI:57288"/>
        <dbReference type="ChEBI" id="CHEBI:64718"/>
        <dbReference type="ChEBI" id="CHEBI:83683"/>
        <dbReference type="EC" id="2.3.1.266"/>
    </reaction>
</comment>
<reference evidence="5 6" key="1">
    <citation type="submission" date="2024-03" db="EMBL/GenBank/DDBJ databases">
        <title>Human intestinal bacterial collection.</title>
        <authorList>
            <person name="Pauvert C."/>
            <person name="Hitch T.C.A."/>
            <person name="Clavel T."/>
        </authorList>
    </citation>
    <scope>NUCLEOTIDE SEQUENCE [LARGE SCALE GENOMIC DNA]</scope>
    <source>
        <strain evidence="5 6">CLA-JM-H38</strain>
    </source>
</reference>
<keyword evidence="5" id="KW-0689">Ribosomal protein</keyword>
<proteinExistence type="inferred from homology"/>
<evidence type="ECO:0000256" key="3">
    <source>
        <dbReference type="RuleBase" id="RU363094"/>
    </source>
</evidence>
<evidence type="ECO:0000313" key="6">
    <source>
        <dbReference type="Proteomes" id="UP001490816"/>
    </source>
</evidence>
<dbReference type="GO" id="GO:0008999">
    <property type="term" value="F:protein-N-terminal-alanine acetyltransferase activity"/>
    <property type="evidence" value="ECO:0007669"/>
    <property type="project" value="UniProtKB-EC"/>
</dbReference>
<comment type="caution">
    <text evidence="5">The sequence shown here is derived from an EMBL/GenBank/DDBJ whole genome shotgun (WGS) entry which is preliminary data.</text>
</comment>
<dbReference type="PANTHER" id="PTHR42919:SF8">
    <property type="entry name" value="N-ALPHA-ACETYLTRANSFERASE 50"/>
    <property type="match status" value="1"/>
</dbReference>
<keyword evidence="3" id="KW-0963">Cytoplasm</keyword>
<dbReference type="Proteomes" id="UP001490816">
    <property type="component" value="Unassembled WGS sequence"/>
</dbReference>
<dbReference type="Gene3D" id="3.40.630.30">
    <property type="match status" value="1"/>
</dbReference>
<dbReference type="InterPro" id="IPR006464">
    <property type="entry name" value="AcTrfase_RimI/Ard1"/>
</dbReference>
<comment type="function">
    <text evidence="3">Acetylates the N-terminal alanine of ribosomal protein bS18.</text>
</comment>
<protein>
    <recommendedName>
        <fullName evidence="3">[Ribosomal protein bS18]-alanine N-acetyltransferase</fullName>
        <ecNumber evidence="3">2.3.1.266</ecNumber>
    </recommendedName>
</protein>
<dbReference type="InterPro" id="IPR051556">
    <property type="entry name" value="N-term/lysine_N-AcTrnsfr"/>
</dbReference>
<keyword evidence="1 5" id="KW-0808">Transferase</keyword>
<feature type="domain" description="N-acetyltransferase" evidence="4">
    <location>
        <begin position="1"/>
        <end position="144"/>
    </location>
</feature>
<evidence type="ECO:0000259" key="4">
    <source>
        <dbReference type="PROSITE" id="PS51186"/>
    </source>
</evidence>
<dbReference type="PROSITE" id="PS51186">
    <property type="entry name" value="GNAT"/>
    <property type="match status" value="1"/>
</dbReference>
<evidence type="ECO:0000256" key="1">
    <source>
        <dbReference type="ARBA" id="ARBA00022679"/>
    </source>
</evidence>
<accession>A0ABV1FDA1</accession>
<dbReference type="InterPro" id="IPR000182">
    <property type="entry name" value="GNAT_dom"/>
</dbReference>
<dbReference type="GO" id="GO:0005840">
    <property type="term" value="C:ribosome"/>
    <property type="evidence" value="ECO:0007669"/>
    <property type="project" value="UniProtKB-KW"/>
</dbReference>
<dbReference type="PANTHER" id="PTHR42919">
    <property type="entry name" value="N-ALPHA-ACETYLTRANSFERASE"/>
    <property type="match status" value="1"/>
</dbReference>
<dbReference type="RefSeq" id="WP_117948749.1">
    <property type="nucleotide sequence ID" value="NZ_JBBMEZ010000020.1"/>
</dbReference>
<dbReference type="InterPro" id="IPR016181">
    <property type="entry name" value="Acyl_CoA_acyltransferase"/>
</dbReference>
<organism evidence="5 6">
    <name type="scientific">Ruminococcoides intestinale</name>
    <dbReference type="NCBI Taxonomy" id="3133162"/>
    <lineage>
        <taxon>Bacteria</taxon>
        <taxon>Bacillati</taxon>
        <taxon>Bacillota</taxon>
        <taxon>Clostridia</taxon>
        <taxon>Eubacteriales</taxon>
        <taxon>Oscillospiraceae</taxon>
        <taxon>Ruminococcoides</taxon>
    </lineage>
</organism>
<sequence length="144" mass="16342">MKIDRMTENQLEAVAQLEQRCFSHPWSFNSLEEELNNETSLFFTATEDNAVVGYIGMSVVVDEGYIFNVAVDGTHRNRGIGSALVETLVTYAKKNNLCFLTLEVRESNGNARSLYEKFGFIKVGERKNYYSSPTEDAVLMTRCF</sequence>